<keyword evidence="13" id="KW-1185">Reference proteome</keyword>
<dbReference type="Proteomes" id="UP000062833">
    <property type="component" value="Chromosome"/>
</dbReference>
<feature type="transmembrane region" description="Helical" evidence="10">
    <location>
        <begin position="294"/>
        <end position="319"/>
    </location>
</feature>
<reference evidence="13" key="1">
    <citation type="submission" date="2015-09" db="EMBL/GenBank/DDBJ databases">
        <title>Complete genome of Arthrobacter alpinus strain R3.8.</title>
        <authorList>
            <person name="See-Too W.S."/>
            <person name="Chan K.G."/>
        </authorList>
    </citation>
    <scope>NUCLEOTIDE SEQUENCE [LARGE SCALE GENOMIC DNA]</scope>
    <source>
        <strain evidence="13">R3.8</strain>
    </source>
</reference>
<dbReference type="InterPro" id="IPR006153">
    <property type="entry name" value="Cation/H_exchanger_TM"/>
</dbReference>
<comment type="function">
    <text evidence="10">Na(+)/H(+) antiporter that extrudes sodium in exchange for external protons.</text>
</comment>
<dbReference type="GO" id="GO:0051453">
    <property type="term" value="P:regulation of intracellular pH"/>
    <property type="evidence" value="ECO:0007669"/>
    <property type="project" value="TreeGrafter"/>
</dbReference>
<feature type="transmembrane region" description="Helical" evidence="10">
    <location>
        <begin position="339"/>
        <end position="363"/>
    </location>
</feature>
<gene>
    <name evidence="12" type="ORF">AOC05_13105</name>
</gene>
<feature type="transmembrane region" description="Helical" evidence="10">
    <location>
        <begin position="150"/>
        <end position="168"/>
    </location>
</feature>
<evidence type="ECO:0000256" key="1">
    <source>
        <dbReference type="ARBA" id="ARBA00004651"/>
    </source>
</evidence>
<feature type="domain" description="Cation/H+ exchanger transmembrane" evidence="11">
    <location>
        <begin position="12"/>
        <end position="399"/>
    </location>
</feature>
<dbReference type="PANTHER" id="PTHR10110:SF86">
    <property type="entry name" value="SODIUM_HYDROGEN EXCHANGER 7"/>
    <property type="match status" value="1"/>
</dbReference>
<dbReference type="OrthoDB" id="57886at2"/>
<dbReference type="GO" id="GO:0005886">
    <property type="term" value="C:plasma membrane"/>
    <property type="evidence" value="ECO:0007669"/>
    <property type="project" value="UniProtKB-SubCell"/>
</dbReference>
<evidence type="ECO:0000259" key="11">
    <source>
        <dbReference type="Pfam" id="PF00999"/>
    </source>
</evidence>
<keyword evidence="10" id="KW-0050">Antiport</keyword>
<sequence>MEQLALIVGLLFATVVAVGLGDKLRLPYPVLMLIMAGALTFIPGFPDLRIDPELILPIFLPPLLFATAQKSSWAVFRVRWRTIIMLAIALVVVSTAMVAGAAWMLIPGIGIPAALALGAMAAPPDPVAVESVAGRVHMPRRLITVLQSEGLFNDAAAIVIFQAAVASAMDGEQFGLGVVGKFVLGAVLAVVVGMLMGWVTGLITKLITSSVARSAVTLVVPFAAYILAEEVHASGVIAVVVTALEIKRHARAEDAAERITRAAFWDVVELLVTGLAFGLVGLEVREVINTEGPAIWGMLPAAISISVLVIVVRFLWFGLLALLSKKHDDDLPPTSLKDVIILTWCGMRGLATLALALALPTVLPSGEAFPARHEIIVIACAVLLTTLVLPGLTLPWLMRVLKATDNGVEEREAAKLLALRAQEAAIAALRDNEVIKNLPPEKLLLVKDRMKRLHAELLDGDLKEEGTDERRRRGRELAIAVQTIALDAARAEVLSARNEPESDPEVVDRVLRQLDLRTMIMPES</sequence>
<evidence type="ECO:0000256" key="5">
    <source>
        <dbReference type="ARBA" id="ARBA00022989"/>
    </source>
</evidence>
<evidence type="ECO:0000313" key="13">
    <source>
        <dbReference type="Proteomes" id="UP000062833"/>
    </source>
</evidence>
<proteinExistence type="inferred from homology"/>
<dbReference type="InterPro" id="IPR004705">
    <property type="entry name" value="Cation/H_exchanger_CPA1_bac"/>
</dbReference>
<evidence type="ECO:0000256" key="4">
    <source>
        <dbReference type="ARBA" id="ARBA00022692"/>
    </source>
</evidence>
<dbReference type="EMBL" id="CP012677">
    <property type="protein sequence ID" value="ALE93031.1"/>
    <property type="molecule type" value="Genomic_DNA"/>
</dbReference>
<dbReference type="GO" id="GO:0098719">
    <property type="term" value="P:sodium ion import across plasma membrane"/>
    <property type="evidence" value="ECO:0007669"/>
    <property type="project" value="TreeGrafter"/>
</dbReference>
<organism evidence="12 13">
    <name type="scientific">Arthrobacter alpinus</name>
    <dbReference type="NCBI Taxonomy" id="656366"/>
    <lineage>
        <taxon>Bacteria</taxon>
        <taxon>Bacillati</taxon>
        <taxon>Actinomycetota</taxon>
        <taxon>Actinomycetes</taxon>
        <taxon>Micrococcales</taxon>
        <taxon>Micrococcaceae</taxon>
        <taxon>Arthrobacter</taxon>
    </lineage>
</organism>
<comment type="subcellular location">
    <subcellularLocation>
        <location evidence="1 10">Cell membrane</location>
        <topology evidence="1 10">Multi-pass membrane protein</topology>
    </subcellularLocation>
</comment>
<evidence type="ECO:0000256" key="2">
    <source>
        <dbReference type="ARBA" id="ARBA00022448"/>
    </source>
</evidence>
<feature type="transmembrane region" description="Helical" evidence="10">
    <location>
        <begin position="375"/>
        <end position="397"/>
    </location>
</feature>
<dbReference type="Pfam" id="PF00999">
    <property type="entry name" value="Na_H_Exchanger"/>
    <property type="match status" value="1"/>
</dbReference>
<feature type="transmembrane region" description="Helical" evidence="10">
    <location>
        <begin position="262"/>
        <end position="282"/>
    </location>
</feature>
<dbReference type="NCBIfam" id="TIGR00831">
    <property type="entry name" value="a_cpa1"/>
    <property type="match status" value="1"/>
</dbReference>
<evidence type="ECO:0000256" key="3">
    <source>
        <dbReference type="ARBA" id="ARBA00022475"/>
    </source>
</evidence>
<evidence type="ECO:0000256" key="10">
    <source>
        <dbReference type="RuleBase" id="RU366002"/>
    </source>
</evidence>
<feature type="transmembrane region" description="Helical" evidence="10">
    <location>
        <begin position="82"/>
        <end position="106"/>
    </location>
</feature>
<dbReference type="GO" id="GO:0015385">
    <property type="term" value="F:sodium:proton antiporter activity"/>
    <property type="evidence" value="ECO:0007669"/>
    <property type="project" value="InterPro"/>
</dbReference>
<dbReference type="AlphaFoldDB" id="A0A0M4RCV4"/>
<dbReference type="PATRIC" id="fig|656366.3.peg.2829"/>
<comment type="caution">
    <text evidence="10">Lacks conserved residue(s) required for the propagation of feature annotation.</text>
</comment>
<comment type="similarity">
    <text evidence="10">Belongs to the monovalent cation:proton antiporter 1 (CPA1) transporter (TC 2.A.36) family.</text>
</comment>
<feature type="transmembrane region" description="Helical" evidence="10">
    <location>
        <begin position="27"/>
        <end position="45"/>
    </location>
</feature>
<keyword evidence="8 10" id="KW-0472">Membrane</keyword>
<dbReference type="PANTHER" id="PTHR10110">
    <property type="entry name" value="SODIUM/HYDROGEN EXCHANGER"/>
    <property type="match status" value="1"/>
</dbReference>
<evidence type="ECO:0000313" key="12">
    <source>
        <dbReference type="EMBL" id="ALE93031.1"/>
    </source>
</evidence>
<dbReference type="InterPro" id="IPR018422">
    <property type="entry name" value="Cation/H_exchanger_CPA1"/>
</dbReference>
<keyword evidence="3 10" id="KW-1003">Cell membrane</keyword>
<feature type="transmembrane region" description="Helical" evidence="10">
    <location>
        <begin position="54"/>
        <end position="76"/>
    </location>
</feature>
<name>A0A0M4RCV4_9MICC</name>
<accession>A0A0M4RCV4</accession>
<keyword evidence="6 10" id="KW-0915">Sodium</keyword>
<keyword evidence="4 10" id="KW-0812">Transmembrane</keyword>
<dbReference type="KEGG" id="aaq:AOC05_13105"/>
<evidence type="ECO:0000256" key="7">
    <source>
        <dbReference type="ARBA" id="ARBA00023065"/>
    </source>
</evidence>
<keyword evidence="9 10" id="KW-0739">Sodium transport</keyword>
<feature type="transmembrane region" description="Helical" evidence="10">
    <location>
        <begin position="174"/>
        <end position="199"/>
    </location>
</feature>
<evidence type="ECO:0000256" key="6">
    <source>
        <dbReference type="ARBA" id="ARBA00023053"/>
    </source>
</evidence>
<dbReference type="Gene3D" id="6.10.140.1330">
    <property type="match status" value="1"/>
</dbReference>
<protein>
    <submittedName>
        <fullName evidence="12">Sodium:proton antiporter</fullName>
    </submittedName>
</protein>
<keyword evidence="7 10" id="KW-0406">Ion transport</keyword>
<keyword evidence="2 10" id="KW-0813">Transport</keyword>
<keyword evidence="5 10" id="KW-1133">Transmembrane helix</keyword>
<evidence type="ECO:0000256" key="9">
    <source>
        <dbReference type="ARBA" id="ARBA00023201"/>
    </source>
</evidence>
<dbReference type="RefSeq" id="WP_062007613.1">
    <property type="nucleotide sequence ID" value="NZ_CP012677.1"/>
</dbReference>
<dbReference type="GO" id="GO:0015386">
    <property type="term" value="F:potassium:proton antiporter activity"/>
    <property type="evidence" value="ECO:0007669"/>
    <property type="project" value="TreeGrafter"/>
</dbReference>
<evidence type="ECO:0000256" key="8">
    <source>
        <dbReference type="ARBA" id="ARBA00023136"/>
    </source>
</evidence>